<dbReference type="EMBL" id="FZOD01000109">
    <property type="protein sequence ID" value="SNT64027.1"/>
    <property type="molecule type" value="Genomic_DNA"/>
</dbReference>
<accession>A0A239PAD8</accession>
<protein>
    <submittedName>
        <fullName evidence="1">Uncharacterized protein</fullName>
    </submittedName>
</protein>
<name>A0A239PAD8_9ACTN</name>
<organism evidence="1 2">
    <name type="scientific">Streptosporangium subroseum</name>
    <dbReference type="NCBI Taxonomy" id="106412"/>
    <lineage>
        <taxon>Bacteria</taxon>
        <taxon>Bacillati</taxon>
        <taxon>Actinomycetota</taxon>
        <taxon>Actinomycetes</taxon>
        <taxon>Streptosporangiales</taxon>
        <taxon>Streptosporangiaceae</taxon>
        <taxon>Streptosporangium</taxon>
    </lineage>
</organism>
<dbReference type="AlphaFoldDB" id="A0A239PAD8"/>
<evidence type="ECO:0000313" key="1">
    <source>
        <dbReference type="EMBL" id="SNT64027.1"/>
    </source>
</evidence>
<keyword evidence="2" id="KW-1185">Reference proteome</keyword>
<proteinExistence type="predicted"/>
<dbReference type="Proteomes" id="UP000198282">
    <property type="component" value="Unassembled WGS sequence"/>
</dbReference>
<reference evidence="1 2" key="1">
    <citation type="submission" date="2017-06" db="EMBL/GenBank/DDBJ databases">
        <authorList>
            <person name="Kim H.J."/>
            <person name="Triplett B.A."/>
        </authorList>
    </citation>
    <scope>NUCLEOTIDE SEQUENCE [LARGE SCALE GENOMIC DNA]</scope>
    <source>
        <strain evidence="1 2">CGMCC 4.2132</strain>
    </source>
</reference>
<sequence>MGWRLLRSRKVGVSAQDAVRQLMALGFMEIRFTAHLVRQDWQSEEPGTSLSRIERMRMIADICHNLPGDFGPRSDRERERRAVESLRFHLRGLAYDDPADRQAAEWVRAQLDAVGYGYLSLLPERVRAQLAQQ</sequence>
<gene>
    <name evidence="1" type="ORF">SAMN05216276_11099</name>
</gene>
<evidence type="ECO:0000313" key="2">
    <source>
        <dbReference type="Proteomes" id="UP000198282"/>
    </source>
</evidence>